<evidence type="ECO:0000313" key="1">
    <source>
        <dbReference type="EMBL" id="NHT77106.1"/>
    </source>
</evidence>
<dbReference type="RefSeq" id="WP_167129955.1">
    <property type="nucleotide sequence ID" value="NZ_JAANCM010000007.1"/>
</dbReference>
<keyword evidence="2" id="KW-1185">Reference proteome</keyword>
<dbReference type="Gene3D" id="3.30.1360.120">
    <property type="entry name" value="Probable tRNA modification gtpase trme, domain 1"/>
    <property type="match status" value="1"/>
</dbReference>
<protein>
    <submittedName>
        <fullName evidence="1">Sarcosine oxidase subunit gamma</fullName>
    </submittedName>
</protein>
<accession>A0AA44CD46</accession>
<sequence>MSDFRITPQITLKTALQGCTRLVSRTITLEALPEGHVLHVLGKPGEPLSMARLEGLSDGTPHAVRAAGPGQWFIVGDRAKTHSELADLFAAIQPEAFGVDQSAGRIRIRASGPMVERMLAKGTAADLSLSHFPIGYATTTLIGHIGAHVTRVGADAFEIMVLRGFAQSLWDDLARMSGEFFED</sequence>
<name>A0AA44CD46_9HYPH</name>
<dbReference type="EMBL" id="JAANCM010000007">
    <property type="protein sequence ID" value="NHT77106.1"/>
    <property type="molecule type" value="Genomic_DNA"/>
</dbReference>
<dbReference type="AlphaFoldDB" id="A0AA44CD46"/>
<gene>
    <name evidence="1" type="ORF">G8E10_15420</name>
</gene>
<reference evidence="1" key="1">
    <citation type="submission" date="2020-03" db="EMBL/GenBank/DDBJ databases">
        <title>Ferranicluibacter endophyticum gen. nov., sp. nov., a new genus isolated from Rubus ulmifolius Schott. stem.</title>
        <authorList>
            <person name="Roca-Couso R."/>
            <person name="Flores-Felix J.D."/>
            <person name="Igual J.M."/>
            <person name="Rivas R."/>
        </authorList>
    </citation>
    <scope>NUCLEOTIDE SEQUENCE</scope>
    <source>
        <strain evidence="1">CRRU44</strain>
    </source>
</reference>
<dbReference type="InterPro" id="IPR007375">
    <property type="entry name" value="SoxG"/>
</dbReference>
<proteinExistence type="predicted"/>
<organism evidence="1 2">
    <name type="scientific">Ferranicluibacter rubi</name>
    <dbReference type="NCBI Taxonomy" id="2715133"/>
    <lineage>
        <taxon>Bacteria</taxon>
        <taxon>Pseudomonadati</taxon>
        <taxon>Pseudomonadota</taxon>
        <taxon>Alphaproteobacteria</taxon>
        <taxon>Hyphomicrobiales</taxon>
        <taxon>Rhizobiaceae</taxon>
        <taxon>Ferranicluibacter</taxon>
    </lineage>
</organism>
<dbReference type="Proteomes" id="UP001155840">
    <property type="component" value="Unassembled WGS sequence"/>
</dbReference>
<dbReference type="SUPFAM" id="SSF103025">
    <property type="entry name" value="Folate-binding domain"/>
    <property type="match status" value="1"/>
</dbReference>
<dbReference type="Pfam" id="PF04268">
    <property type="entry name" value="SoxG"/>
    <property type="match status" value="1"/>
</dbReference>
<evidence type="ECO:0000313" key="2">
    <source>
        <dbReference type="Proteomes" id="UP001155840"/>
    </source>
</evidence>
<dbReference type="InterPro" id="IPR027266">
    <property type="entry name" value="TrmE/GcvT-like"/>
</dbReference>
<comment type="caution">
    <text evidence="1">The sequence shown here is derived from an EMBL/GenBank/DDBJ whole genome shotgun (WGS) entry which is preliminary data.</text>
</comment>